<feature type="domain" description="Nephrocystin 3-like N-terminal" evidence="5">
    <location>
        <begin position="368"/>
        <end position="536"/>
    </location>
</feature>
<comment type="caution">
    <text evidence="6">The sequence shown here is derived from an EMBL/GenBank/DDBJ whole genome shotgun (WGS) entry which is preliminary data.</text>
</comment>
<feature type="region of interest" description="Disordered" evidence="2">
    <location>
        <begin position="1"/>
        <end position="26"/>
    </location>
</feature>
<dbReference type="InterPro" id="IPR031359">
    <property type="entry name" value="NACHT_N"/>
</dbReference>
<evidence type="ECO:0000256" key="1">
    <source>
        <dbReference type="ARBA" id="ARBA00022737"/>
    </source>
</evidence>
<keyword evidence="7" id="KW-1185">Reference proteome</keyword>
<dbReference type="Proteomes" id="UP001152300">
    <property type="component" value="Unassembled WGS sequence"/>
</dbReference>
<evidence type="ECO:0000259" key="5">
    <source>
        <dbReference type="Pfam" id="PF24883"/>
    </source>
</evidence>
<evidence type="ECO:0000259" key="3">
    <source>
        <dbReference type="Pfam" id="PF17100"/>
    </source>
</evidence>
<evidence type="ECO:0008006" key="8">
    <source>
        <dbReference type="Google" id="ProtNLM"/>
    </source>
</evidence>
<feature type="compositionally biased region" description="Basic and acidic residues" evidence="2">
    <location>
        <begin position="10"/>
        <end position="19"/>
    </location>
</feature>
<dbReference type="Gene3D" id="3.40.50.300">
    <property type="entry name" value="P-loop containing nucleotide triphosphate hydrolases"/>
    <property type="match status" value="1"/>
</dbReference>
<dbReference type="InterPro" id="IPR055497">
    <property type="entry name" value="DUF7069"/>
</dbReference>
<evidence type="ECO:0000256" key="2">
    <source>
        <dbReference type="SAM" id="MobiDB-lite"/>
    </source>
</evidence>
<dbReference type="Pfam" id="PF17100">
    <property type="entry name" value="NACHT_N"/>
    <property type="match status" value="1"/>
</dbReference>
<reference evidence="6" key="1">
    <citation type="submission" date="2022-11" db="EMBL/GenBank/DDBJ databases">
        <title>Genome Resource of Sclerotinia nivalis Strain SnTB1, a Plant Pathogen Isolated from American Ginseng.</title>
        <authorList>
            <person name="Fan S."/>
        </authorList>
    </citation>
    <scope>NUCLEOTIDE SEQUENCE</scope>
    <source>
        <strain evidence="6">SnTB1</strain>
    </source>
</reference>
<dbReference type="Pfam" id="PF23239">
    <property type="entry name" value="DUF7069"/>
    <property type="match status" value="1"/>
</dbReference>
<evidence type="ECO:0000313" key="6">
    <source>
        <dbReference type="EMBL" id="KAJ8063320.1"/>
    </source>
</evidence>
<gene>
    <name evidence="6" type="ORF">OCU04_008550</name>
</gene>
<dbReference type="EMBL" id="JAPEIS010000009">
    <property type="protein sequence ID" value="KAJ8063320.1"/>
    <property type="molecule type" value="Genomic_DNA"/>
</dbReference>
<dbReference type="InterPro" id="IPR056884">
    <property type="entry name" value="NPHP3-like_N"/>
</dbReference>
<dbReference type="Pfam" id="PF24883">
    <property type="entry name" value="NPHP3_N"/>
    <property type="match status" value="1"/>
</dbReference>
<accession>A0A9X0AIA6</accession>
<evidence type="ECO:0000313" key="7">
    <source>
        <dbReference type="Proteomes" id="UP001152300"/>
    </source>
</evidence>
<feature type="domain" description="DUF7069" evidence="4">
    <location>
        <begin position="567"/>
        <end position="614"/>
    </location>
</feature>
<protein>
    <recommendedName>
        <fullName evidence="8">NWD NACHT-NTPase N-terminal domain-containing protein</fullName>
    </recommendedName>
</protein>
<dbReference type="InterPro" id="IPR027417">
    <property type="entry name" value="P-loop_NTPase"/>
</dbReference>
<sequence length="657" mass="73841">MGLRDKLRRVKDSLRREPNNNKPLQTPGVVKQLVGSTITSAYTSTSALTSAPEPLRNAANITAGGKLPINPVPIVQNKSLGAIQSNELNDLWLQAVDTLKSQEPDLMEDYSRILLDEANINPVGGITQNAPISNDALVQLTKAKLDNFTTTYSRSGNMIEKVVKVVMAANNFIGSTLQSEPHAAIAWAGVSMFLPLLINPITEKAGRREGLDKIPPLIDRYALLESSLWNSTSSEEQRSSTVKLRLRSTMAKLYASILLYEARVIVQLRGKPVTRYIRDALKLNDWASMFKEITELDQQCGDMIDAIDRDLNRKVTQEQQTLLTNASNKFNEAQALQRAKDHQDCLQSFRTGNLYELQKSRNPNRIPGTCKWVLEHSTFIDWKQGNGPGILWISADPGYGKTVLSKALVDECLVATDQNTTICYFFFKDISKEQRSLTKALAALLHQIFSSQNHLLAYTESSWAKNNAEIANLADEMWDIITKISMDPKSGNIICILDALDECEAAGRTYFLKQLQTLYKTTASSKSKVKFLITSRPYYEIEEDFKSLTDTFPGIRLAGEDTTAIIKQEINLVIDAEVNKLKLPSKADTRLRTRLKDIEHRTYLWLYLILDTIRFRAQASKRSKTFEKILDEPLPATIDEAKKPSSYSISWLGQRDL</sequence>
<dbReference type="AlphaFoldDB" id="A0A9X0AIA6"/>
<keyword evidence="1" id="KW-0677">Repeat</keyword>
<feature type="domain" description="NWD NACHT-NTPase N-terminal" evidence="3">
    <location>
        <begin position="90"/>
        <end position="298"/>
    </location>
</feature>
<evidence type="ECO:0000259" key="4">
    <source>
        <dbReference type="Pfam" id="PF23239"/>
    </source>
</evidence>
<organism evidence="6 7">
    <name type="scientific">Sclerotinia nivalis</name>
    <dbReference type="NCBI Taxonomy" id="352851"/>
    <lineage>
        <taxon>Eukaryota</taxon>
        <taxon>Fungi</taxon>
        <taxon>Dikarya</taxon>
        <taxon>Ascomycota</taxon>
        <taxon>Pezizomycotina</taxon>
        <taxon>Leotiomycetes</taxon>
        <taxon>Helotiales</taxon>
        <taxon>Sclerotiniaceae</taxon>
        <taxon>Sclerotinia</taxon>
    </lineage>
</organism>
<proteinExistence type="predicted"/>
<dbReference type="OrthoDB" id="163438at2759"/>
<dbReference type="SUPFAM" id="SSF52540">
    <property type="entry name" value="P-loop containing nucleoside triphosphate hydrolases"/>
    <property type="match status" value="1"/>
</dbReference>
<name>A0A9X0AIA6_9HELO</name>
<dbReference type="PANTHER" id="PTHR10039">
    <property type="entry name" value="AMELOGENIN"/>
    <property type="match status" value="1"/>
</dbReference>